<protein>
    <submittedName>
        <fullName evidence="2">WD repeat-containing protein</fullName>
    </submittedName>
</protein>
<dbReference type="AlphaFoldDB" id="A0AAW2ZEK3"/>
<proteinExistence type="predicted"/>
<feature type="chain" id="PRO_5043587659" evidence="1">
    <location>
        <begin position="19"/>
        <end position="317"/>
    </location>
</feature>
<comment type="caution">
    <text evidence="2">The sequence shown here is derived from an EMBL/GenBank/DDBJ whole genome shotgun (WGS) entry which is preliminary data.</text>
</comment>
<dbReference type="PROSITE" id="PS51257">
    <property type="entry name" value="PROKAR_LIPOPROTEIN"/>
    <property type="match status" value="1"/>
</dbReference>
<name>A0AAW2ZEK3_9EUKA</name>
<evidence type="ECO:0000313" key="3">
    <source>
        <dbReference type="Proteomes" id="UP001431209"/>
    </source>
</evidence>
<keyword evidence="3" id="KW-1185">Reference proteome</keyword>
<dbReference type="EMBL" id="JAOPGA020001373">
    <property type="protein sequence ID" value="KAL0487798.1"/>
    <property type="molecule type" value="Genomic_DNA"/>
</dbReference>
<accession>A0AAW2ZEK3</accession>
<sequence>MNIRLVIVIFAILACACGMCPPGKRARGSRGGGYCSDCERGSYCPGDDSAHACDANSYSPYARLSHCLPCKRPSTDRKICLLDDTPSEVVYFELVVNPLYDPQSEKIRLDKPVTVVSEFDSPVVFSASQLSGSSEELTLYASTKTGNPSEANHEYKVVGRNVSDLIIPRSNSYGEGNFTAIYFKIIPSNPTDAIIGQVPYQPEVYTLHHGDLPLPVYANRQLVFLIKNVEKKSKVILTVEPRQDYRGNLGGALYWSSNKDNKMPSVHDHELSQPFVDGKFDFGVIDQGDVVITGFPMFIRSVTTFFFKVGVEVQPLE</sequence>
<organism evidence="2 3">
    <name type="scientific">Acrasis kona</name>
    <dbReference type="NCBI Taxonomy" id="1008807"/>
    <lineage>
        <taxon>Eukaryota</taxon>
        <taxon>Discoba</taxon>
        <taxon>Heterolobosea</taxon>
        <taxon>Tetramitia</taxon>
        <taxon>Eutetramitia</taxon>
        <taxon>Acrasidae</taxon>
        <taxon>Acrasis</taxon>
    </lineage>
</organism>
<keyword evidence="1" id="KW-0732">Signal</keyword>
<reference evidence="2 3" key="1">
    <citation type="submission" date="2024-03" db="EMBL/GenBank/DDBJ databases">
        <title>The Acrasis kona genome and developmental transcriptomes reveal deep origins of eukaryotic multicellular pathways.</title>
        <authorList>
            <person name="Sheikh S."/>
            <person name="Fu C.-J."/>
            <person name="Brown M.W."/>
            <person name="Baldauf S.L."/>
        </authorList>
    </citation>
    <scope>NUCLEOTIDE SEQUENCE [LARGE SCALE GENOMIC DNA]</scope>
    <source>
        <strain evidence="2 3">ATCC MYA-3509</strain>
    </source>
</reference>
<evidence type="ECO:0000256" key="1">
    <source>
        <dbReference type="SAM" id="SignalP"/>
    </source>
</evidence>
<gene>
    <name evidence="2" type="ORF">AKO1_008667</name>
</gene>
<evidence type="ECO:0000313" key="2">
    <source>
        <dbReference type="EMBL" id="KAL0487798.1"/>
    </source>
</evidence>
<feature type="signal peptide" evidence="1">
    <location>
        <begin position="1"/>
        <end position="18"/>
    </location>
</feature>
<dbReference type="Proteomes" id="UP001431209">
    <property type="component" value="Unassembled WGS sequence"/>
</dbReference>